<organism evidence="2 3">
    <name type="scientific">Streptomyces werraensis</name>
    <dbReference type="NCBI Taxonomy" id="68284"/>
    <lineage>
        <taxon>Bacteria</taxon>
        <taxon>Bacillati</taxon>
        <taxon>Actinomycetota</taxon>
        <taxon>Actinomycetes</taxon>
        <taxon>Kitasatosporales</taxon>
        <taxon>Streptomycetaceae</taxon>
        <taxon>Streptomyces</taxon>
    </lineage>
</organism>
<evidence type="ECO:0000313" key="2">
    <source>
        <dbReference type="EMBL" id="MEV5249420.1"/>
    </source>
</evidence>
<dbReference type="RefSeq" id="WP_364026444.1">
    <property type="nucleotide sequence ID" value="NZ_JBFATD010000014.1"/>
</dbReference>
<dbReference type="EMBL" id="JBFATE010000015">
    <property type="protein sequence ID" value="MEV5249420.1"/>
    <property type="molecule type" value="Genomic_DNA"/>
</dbReference>
<protein>
    <submittedName>
        <fullName evidence="2">Uncharacterized protein</fullName>
    </submittedName>
</protein>
<dbReference type="Proteomes" id="UP001552527">
    <property type="component" value="Unassembled WGS sequence"/>
</dbReference>
<gene>
    <name evidence="2" type="ORF">AB0K95_29765</name>
</gene>
<evidence type="ECO:0000256" key="1">
    <source>
        <dbReference type="SAM" id="MobiDB-lite"/>
    </source>
</evidence>
<keyword evidence="3" id="KW-1185">Reference proteome</keyword>
<accession>A0ABV3JMN2</accession>
<evidence type="ECO:0000313" key="3">
    <source>
        <dbReference type="Proteomes" id="UP001552527"/>
    </source>
</evidence>
<sequence>MLRERGRTRRIPVGDRGIARAVFVDAAVDAGRDGPGCPGAWGEVRPQDRDGAQVARVPLGDRLPNRSSTNPSKASWTASRGR</sequence>
<feature type="compositionally biased region" description="Polar residues" evidence="1">
    <location>
        <begin position="65"/>
        <end position="82"/>
    </location>
</feature>
<name>A0ABV3JMN2_9ACTN</name>
<feature type="region of interest" description="Disordered" evidence="1">
    <location>
        <begin position="30"/>
        <end position="82"/>
    </location>
</feature>
<comment type="caution">
    <text evidence="2">The sequence shown here is derived from an EMBL/GenBank/DDBJ whole genome shotgun (WGS) entry which is preliminary data.</text>
</comment>
<proteinExistence type="predicted"/>
<reference evidence="2 3" key="1">
    <citation type="submission" date="2024-06" db="EMBL/GenBank/DDBJ databases">
        <title>The Natural Products Discovery Center: Release of the First 8490 Sequenced Strains for Exploring Actinobacteria Biosynthetic Diversity.</title>
        <authorList>
            <person name="Kalkreuter E."/>
            <person name="Kautsar S.A."/>
            <person name="Yang D."/>
            <person name="Bader C.D."/>
            <person name="Teijaro C.N."/>
            <person name="Fluegel L."/>
            <person name="Davis C.M."/>
            <person name="Simpson J.R."/>
            <person name="Lauterbach L."/>
            <person name="Steele A.D."/>
            <person name="Gui C."/>
            <person name="Meng S."/>
            <person name="Li G."/>
            <person name="Viehrig K."/>
            <person name="Ye F."/>
            <person name="Su P."/>
            <person name="Kiefer A.F."/>
            <person name="Nichols A."/>
            <person name="Cepeda A.J."/>
            <person name="Yan W."/>
            <person name="Fan B."/>
            <person name="Jiang Y."/>
            <person name="Adhikari A."/>
            <person name="Zheng C.-J."/>
            <person name="Schuster L."/>
            <person name="Cowan T.M."/>
            <person name="Smanski M.J."/>
            <person name="Chevrette M.G."/>
            <person name="De Carvalho L.P.S."/>
            <person name="Shen B."/>
        </authorList>
    </citation>
    <scope>NUCLEOTIDE SEQUENCE [LARGE SCALE GENOMIC DNA]</scope>
    <source>
        <strain evidence="2 3">NPDC052768</strain>
    </source>
</reference>